<dbReference type="AlphaFoldDB" id="A0A3A1UMN9"/>
<evidence type="ECO:0000256" key="2">
    <source>
        <dbReference type="ARBA" id="ARBA00023136"/>
    </source>
</evidence>
<gene>
    <name evidence="4" type="ORF">D3P08_23725</name>
</gene>
<comment type="caution">
    <text evidence="4">The sequence shown here is derived from an EMBL/GenBank/DDBJ whole genome shotgun (WGS) entry which is preliminary data.</text>
</comment>
<dbReference type="GO" id="GO:0016787">
    <property type="term" value="F:hydrolase activity"/>
    <property type="evidence" value="ECO:0007669"/>
    <property type="project" value="UniProtKB-KW"/>
</dbReference>
<dbReference type="InterPro" id="IPR050491">
    <property type="entry name" value="AmpC-like"/>
</dbReference>
<dbReference type="Proteomes" id="UP000266482">
    <property type="component" value="Unassembled WGS sequence"/>
</dbReference>
<proteinExistence type="predicted"/>
<evidence type="ECO:0000313" key="5">
    <source>
        <dbReference type="Proteomes" id="UP000266482"/>
    </source>
</evidence>
<keyword evidence="4" id="KW-0378">Hydrolase</keyword>
<comment type="subcellular location">
    <subcellularLocation>
        <location evidence="1">Membrane</location>
    </subcellularLocation>
</comment>
<reference evidence="4 5" key="1">
    <citation type="submission" date="2018-09" db="EMBL/GenBank/DDBJ databases">
        <title>Paenibacillus aracenensis nov. sp. isolated from a cave in southern Spain.</title>
        <authorList>
            <person name="Jurado V."/>
            <person name="Gutierrez-Patricio S."/>
            <person name="Gonzalez-Pimentel J.L."/>
            <person name="Miller A.Z."/>
            <person name="Laiz L."/>
            <person name="Saiz-Jimenez C."/>
        </authorList>
    </citation>
    <scope>NUCLEOTIDE SEQUENCE [LARGE SCALE GENOMIC DNA]</scope>
    <source>
        <strain evidence="4 5">DSM 22867</strain>
    </source>
</reference>
<dbReference type="Gene3D" id="3.40.710.10">
    <property type="entry name" value="DD-peptidase/beta-lactamase superfamily"/>
    <property type="match status" value="1"/>
</dbReference>
<keyword evidence="5" id="KW-1185">Reference proteome</keyword>
<dbReference type="InterPro" id="IPR012338">
    <property type="entry name" value="Beta-lactam/transpept-like"/>
</dbReference>
<dbReference type="RefSeq" id="WP_119602611.1">
    <property type="nucleotide sequence ID" value="NZ_QXQA01000020.1"/>
</dbReference>
<dbReference type="PANTHER" id="PTHR46825">
    <property type="entry name" value="D-ALANYL-D-ALANINE-CARBOXYPEPTIDASE/ENDOPEPTIDASE AMPH"/>
    <property type="match status" value="1"/>
</dbReference>
<dbReference type="OrthoDB" id="9803467at2"/>
<protein>
    <submittedName>
        <fullName evidence="4">Class C beta-lactamase-related serine hydrolase</fullName>
    </submittedName>
</protein>
<keyword evidence="2" id="KW-0472">Membrane</keyword>
<sequence length="356" mass="39216">MKVQFDIQAIVEDYNQSAAVPFSGAVRFRDAAGQSAERGFGYANRSEQIRNEPDTRFGIASGCKIFTAVAICQLAEQGRLRFEDLLGDVLEQEFPRFDPAVNVHHLLTHSSGVPDYFDEEVMSDFSELWRKVPAYSIKTPSDFLPLFQDGAMKFSPGSRFSYCNSGFILLGLIVERLSGQSFTSYVEEHIFKACGMTDSGYFAMDRLPERTALGYIDRVDGADGADGAGWRTNHFSLPIIGGPDGGAFTTARDMEKFWDALLGNRLLSEEMTSQMLTPHMVVSEKSRYGYGVWMTYMNGELFKYYVMGSDPGVTMVSSAYAGAQPGCQLHVLGNIERGAGAISSRIDSALAAVRSQ</sequence>
<dbReference type="SUPFAM" id="SSF56601">
    <property type="entry name" value="beta-lactamase/transpeptidase-like"/>
    <property type="match status" value="1"/>
</dbReference>
<evidence type="ECO:0000256" key="1">
    <source>
        <dbReference type="ARBA" id="ARBA00004370"/>
    </source>
</evidence>
<dbReference type="EMBL" id="QXQA01000020">
    <property type="protein sequence ID" value="RIX48709.1"/>
    <property type="molecule type" value="Genomic_DNA"/>
</dbReference>
<evidence type="ECO:0000313" key="4">
    <source>
        <dbReference type="EMBL" id="RIX48709.1"/>
    </source>
</evidence>
<organism evidence="4 5">
    <name type="scientific">Paenibacillus nanensis</name>
    <dbReference type="NCBI Taxonomy" id="393251"/>
    <lineage>
        <taxon>Bacteria</taxon>
        <taxon>Bacillati</taxon>
        <taxon>Bacillota</taxon>
        <taxon>Bacilli</taxon>
        <taxon>Bacillales</taxon>
        <taxon>Paenibacillaceae</taxon>
        <taxon>Paenibacillus</taxon>
    </lineage>
</organism>
<dbReference type="PANTHER" id="PTHR46825:SF11">
    <property type="entry name" value="PENICILLIN-BINDING PROTEIN 4"/>
    <property type="match status" value="1"/>
</dbReference>
<name>A0A3A1UMN9_9BACL</name>
<accession>A0A3A1UMN9</accession>
<evidence type="ECO:0000259" key="3">
    <source>
        <dbReference type="Pfam" id="PF00144"/>
    </source>
</evidence>
<dbReference type="GO" id="GO:0016020">
    <property type="term" value="C:membrane"/>
    <property type="evidence" value="ECO:0007669"/>
    <property type="project" value="UniProtKB-SubCell"/>
</dbReference>
<dbReference type="InterPro" id="IPR001466">
    <property type="entry name" value="Beta-lactam-related"/>
</dbReference>
<feature type="domain" description="Beta-lactamase-related" evidence="3">
    <location>
        <begin position="36"/>
        <end position="294"/>
    </location>
</feature>
<dbReference type="Pfam" id="PF00144">
    <property type="entry name" value="Beta-lactamase"/>
    <property type="match status" value="1"/>
</dbReference>